<dbReference type="PANTHER" id="PTHR31342:SF59">
    <property type="entry name" value="PUTATIVE-RELATED"/>
    <property type="match status" value="1"/>
</dbReference>
<dbReference type="EMBL" id="JAMSHJ010000005">
    <property type="protein sequence ID" value="KAI5413855.1"/>
    <property type="molecule type" value="Genomic_DNA"/>
</dbReference>
<feature type="non-terminal residue" evidence="4">
    <location>
        <position position="1"/>
    </location>
</feature>
<protein>
    <recommendedName>
        <fullName evidence="6">Protein CHUP1, chloroplastic</fullName>
    </recommendedName>
</protein>
<name>A0A9D5APU7_PEA</name>
<accession>A0A9D5APU7</accession>
<feature type="coiled-coil region" evidence="2">
    <location>
        <begin position="134"/>
        <end position="327"/>
    </location>
</feature>
<evidence type="ECO:0000256" key="3">
    <source>
        <dbReference type="SAM" id="MobiDB-lite"/>
    </source>
</evidence>
<comment type="caution">
    <text evidence="4">The sequence shown here is derived from an EMBL/GenBank/DDBJ whole genome shotgun (WGS) entry which is preliminary data.</text>
</comment>
<dbReference type="PANTHER" id="PTHR31342">
    <property type="entry name" value="PROTEIN CHUP1, CHLOROPLASTIC"/>
    <property type="match status" value="1"/>
</dbReference>
<evidence type="ECO:0000256" key="2">
    <source>
        <dbReference type="SAM" id="Coils"/>
    </source>
</evidence>
<evidence type="ECO:0008006" key="6">
    <source>
        <dbReference type="Google" id="ProtNLM"/>
    </source>
</evidence>
<evidence type="ECO:0000313" key="5">
    <source>
        <dbReference type="Proteomes" id="UP001058974"/>
    </source>
</evidence>
<keyword evidence="5" id="KW-1185">Reference proteome</keyword>
<dbReference type="InterPro" id="IPR040265">
    <property type="entry name" value="CHUP1/IPGA1-like"/>
</dbReference>
<keyword evidence="1 2" id="KW-0175">Coiled coil</keyword>
<sequence>MNKVILMMVIKRKKRVKPILVNIGLAFGFSFAGFLCSRLRINQGHECEDDLGPDIIDATCTTSSTLEEEEETQTNGSWSGNSPIDLLSNTIQNGDRVEFLLPEFDEIVKEVEFEVEALPRFKVGSSRAYAGLDKGDYEQEIQQLKNMVRLLQDKEQSLEVQLIEFCGLREQETDVIELENRLKISNMEVEMFNLKAENLQSENRRLREQVADYANMLAELDAAKEKIERLNEEIRREAEQAKEQIVSHQQRVAKSQKLEAFESEVEELRESNSRLQIENCDLTRRVDSTQILAYDASQESERLRKENDDLMKQIEKLQSDRRSGIEELVYMRWINACIRRELQNHQAPHTKTIAKDLSKSLSLSSEKKAKQSTMDFDLNQWSSSQSSSITGSGEYDHFSSANNSP</sequence>
<feature type="region of interest" description="Disordered" evidence="3">
    <location>
        <begin position="366"/>
        <end position="405"/>
    </location>
</feature>
<reference evidence="4 5" key="1">
    <citation type="journal article" date="2022" name="Nat. Genet.">
        <title>Improved pea reference genome and pan-genome highlight genomic features and evolutionary characteristics.</title>
        <authorList>
            <person name="Yang T."/>
            <person name="Liu R."/>
            <person name="Luo Y."/>
            <person name="Hu S."/>
            <person name="Wang D."/>
            <person name="Wang C."/>
            <person name="Pandey M.K."/>
            <person name="Ge S."/>
            <person name="Xu Q."/>
            <person name="Li N."/>
            <person name="Li G."/>
            <person name="Huang Y."/>
            <person name="Saxena R.K."/>
            <person name="Ji Y."/>
            <person name="Li M."/>
            <person name="Yan X."/>
            <person name="He Y."/>
            <person name="Liu Y."/>
            <person name="Wang X."/>
            <person name="Xiang C."/>
            <person name="Varshney R.K."/>
            <person name="Ding H."/>
            <person name="Gao S."/>
            <person name="Zong X."/>
        </authorList>
    </citation>
    <scope>NUCLEOTIDE SEQUENCE [LARGE SCALE GENOMIC DNA]</scope>
    <source>
        <strain evidence="4 5">cv. Zhongwan 6</strain>
    </source>
</reference>
<dbReference type="Proteomes" id="UP001058974">
    <property type="component" value="Chromosome 5"/>
</dbReference>
<organism evidence="4 5">
    <name type="scientific">Pisum sativum</name>
    <name type="common">Garden pea</name>
    <name type="synonym">Lathyrus oleraceus</name>
    <dbReference type="NCBI Taxonomy" id="3888"/>
    <lineage>
        <taxon>Eukaryota</taxon>
        <taxon>Viridiplantae</taxon>
        <taxon>Streptophyta</taxon>
        <taxon>Embryophyta</taxon>
        <taxon>Tracheophyta</taxon>
        <taxon>Spermatophyta</taxon>
        <taxon>Magnoliopsida</taxon>
        <taxon>eudicotyledons</taxon>
        <taxon>Gunneridae</taxon>
        <taxon>Pentapetalae</taxon>
        <taxon>rosids</taxon>
        <taxon>fabids</taxon>
        <taxon>Fabales</taxon>
        <taxon>Fabaceae</taxon>
        <taxon>Papilionoideae</taxon>
        <taxon>50 kb inversion clade</taxon>
        <taxon>NPAAA clade</taxon>
        <taxon>Hologalegina</taxon>
        <taxon>IRL clade</taxon>
        <taxon>Fabeae</taxon>
        <taxon>Lathyrus</taxon>
    </lineage>
</organism>
<evidence type="ECO:0000256" key="1">
    <source>
        <dbReference type="ARBA" id="ARBA00023054"/>
    </source>
</evidence>
<gene>
    <name evidence="4" type="ORF">KIW84_058122</name>
</gene>
<dbReference type="Gramene" id="Psat05G0812200-T2">
    <property type="protein sequence ID" value="KAI5413855.1"/>
    <property type="gene ID" value="KIW84_058122"/>
</dbReference>
<dbReference type="AlphaFoldDB" id="A0A9D5APU7"/>
<dbReference type="GO" id="GO:0055028">
    <property type="term" value="C:cortical microtubule"/>
    <property type="evidence" value="ECO:0007669"/>
    <property type="project" value="TreeGrafter"/>
</dbReference>
<evidence type="ECO:0000313" key="4">
    <source>
        <dbReference type="EMBL" id="KAI5413855.1"/>
    </source>
</evidence>
<dbReference type="GO" id="GO:0072699">
    <property type="term" value="P:protein localization to cortical microtubule cytoskeleton"/>
    <property type="evidence" value="ECO:0007669"/>
    <property type="project" value="TreeGrafter"/>
</dbReference>
<proteinExistence type="predicted"/>